<keyword evidence="4" id="KW-0804">Transcription</keyword>
<evidence type="ECO:0000256" key="2">
    <source>
        <dbReference type="ARBA" id="ARBA00023015"/>
    </source>
</evidence>
<dbReference type="CDD" id="cd08414">
    <property type="entry name" value="PBP2_LTTR_aromatics_like"/>
    <property type="match status" value="1"/>
</dbReference>
<dbReference type="SUPFAM" id="SSF46785">
    <property type="entry name" value="Winged helix' DNA-binding domain"/>
    <property type="match status" value="1"/>
</dbReference>
<dbReference type="Pfam" id="PF00126">
    <property type="entry name" value="HTH_1"/>
    <property type="match status" value="1"/>
</dbReference>
<dbReference type="AlphaFoldDB" id="A0A8I1ARR0"/>
<evidence type="ECO:0000256" key="4">
    <source>
        <dbReference type="ARBA" id="ARBA00023163"/>
    </source>
</evidence>
<comment type="caution">
    <text evidence="6">The sequence shown here is derived from an EMBL/GenBank/DDBJ whole genome shotgun (WGS) entry which is preliminary data.</text>
</comment>
<dbReference type="Proteomes" id="UP000645612">
    <property type="component" value="Unassembled WGS sequence"/>
</dbReference>
<gene>
    <name evidence="6" type="ORF">JAO13_06515</name>
</gene>
<dbReference type="GO" id="GO:0032993">
    <property type="term" value="C:protein-DNA complex"/>
    <property type="evidence" value="ECO:0007669"/>
    <property type="project" value="TreeGrafter"/>
</dbReference>
<keyword evidence="2" id="KW-0805">Transcription regulation</keyword>
<evidence type="ECO:0000256" key="3">
    <source>
        <dbReference type="ARBA" id="ARBA00023125"/>
    </source>
</evidence>
<evidence type="ECO:0000313" key="6">
    <source>
        <dbReference type="EMBL" id="MBH9696095.1"/>
    </source>
</evidence>
<dbReference type="PROSITE" id="PS50931">
    <property type="entry name" value="HTH_LYSR"/>
    <property type="match status" value="1"/>
</dbReference>
<dbReference type="Gene3D" id="3.40.190.290">
    <property type="match status" value="1"/>
</dbReference>
<dbReference type="FunFam" id="1.10.10.10:FF:000001">
    <property type="entry name" value="LysR family transcriptional regulator"/>
    <property type="match status" value="1"/>
</dbReference>
<sequence>MNLRHLRCFIAVAEELHFGRAARRLHIEQSPLSRTIRQMEAHLGVSLLDRSPRSVSLTLAGQAFLEDARRVLLAFEQAQTRARAAANQRNTLRIALSGDMGQARLSTLLALCREEAPQVGIRIFEAPLAQLVTGLRNDLYDAGLALAGEVDAGVVAMPVWRDQLVVALSARHPLLAFKEVPLEEVASYPLVLCDPEVFEGCSRQRERLFRTVNVQPTVAEYVSTHSLMLALVAAGYGVGFSSAAHLAGCHQANVVVRPLVDQAASLTTFLLRPEGEITEPLRQFIDRVERVGRVQNDNQRPM</sequence>
<dbReference type="Gene3D" id="1.10.10.10">
    <property type="entry name" value="Winged helix-like DNA-binding domain superfamily/Winged helix DNA-binding domain"/>
    <property type="match status" value="1"/>
</dbReference>
<reference evidence="6" key="1">
    <citation type="submission" date="2020-12" db="EMBL/GenBank/DDBJ databases">
        <title>Burkholderia cepacia complex in Mexico.</title>
        <authorList>
            <person name="Estrada P."/>
        </authorList>
    </citation>
    <scope>NUCLEOTIDE SEQUENCE</scope>
    <source>
        <strain evidence="6">871</strain>
    </source>
</reference>
<dbReference type="RefSeq" id="WP_182594335.1">
    <property type="nucleotide sequence ID" value="NZ_JAEDXF010000004.1"/>
</dbReference>
<accession>A0A8I1ARR0</accession>
<evidence type="ECO:0000256" key="1">
    <source>
        <dbReference type="ARBA" id="ARBA00009437"/>
    </source>
</evidence>
<dbReference type="SUPFAM" id="SSF53850">
    <property type="entry name" value="Periplasmic binding protein-like II"/>
    <property type="match status" value="1"/>
</dbReference>
<dbReference type="PANTHER" id="PTHR30346">
    <property type="entry name" value="TRANSCRIPTIONAL DUAL REGULATOR HCAR-RELATED"/>
    <property type="match status" value="1"/>
</dbReference>
<comment type="similarity">
    <text evidence="1">Belongs to the LysR transcriptional regulatory family.</text>
</comment>
<dbReference type="InterPro" id="IPR005119">
    <property type="entry name" value="LysR_subst-bd"/>
</dbReference>
<dbReference type="InterPro" id="IPR036388">
    <property type="entry name" value="WH-like_DNA-bd_sf"/>
</dbReference>
<dbReference type="PRINTS" id="PR00039">
    <property type="entry name" value="HTHLYSR"/>
</dbReference>
<organism evidence="6 7">
    <name type="scientific">Burkholderia cepacia</name>
    <name type="common">Pseudomonas cepacia</name>
    <dbReference type="NCBI Taxonomy" id="292"/>
    <lineage>
        <taxon>Bacteria</taxon>
        <taxon>Pseudomonadati</taxon>
        <taxon>Pseudomonadota</taxon>
        <taxon>Betaproteobacteria</taxon>
        <taxon>Burkholderiales</taxon>
        <taxon>Burkholderiaceae</taxon>
        <taxon>Burkholderia</taxon>
        <taxon>Burkholderia cepacia complex</taxon>
    </lineage>
</organism>
<name>A0A8I1ARR0_BURCE</name>
<evidence type="ECO:0000313" key="7">
    <source>
        <dbReference type="Proteomes" id="UP000645612"/>
    </source>
</evidence>
<dbReference type="EMBL" id="JAEDXG010000004">
    <property type="protein sequence ID" value="MBH9696095.1"/>
    <property type="molecule type" value="Genomic_DNA"/>
</dbReference>
<dbReference type="Pfam" id="PF03466">
    <property type="entry name" value="LysR_substrate"/>
    <property type="match status" value="1"/>
</dbReference>
<dbReference type="InterPro" id="IPR000847">
    <property type="entry name" value="LysR_HTH_N"/>
</dbReference>
<protein>
    <submittedName>
        <fullName evidence="6">LysR family transcriptional regulator</fullName>
    </submittedName>
</protein>
<dbReference type="InterPro" id="IPR036390">
    <property type="entry name" value="WH_DNA-bd_sf"/>
</dbReference>
<dbReference type="GO" id="GO:0003677">
    <property type="term" value="F:DNA binding"/>
    <property type="evidence" value="ECO:0007669"/>
    <property type="project" value="UniProtKB-KW"/>
</dbReference>
<evidence type="ECO:0000259" key="5">
    <source>
        <dbReference type="PROSITE" id="PS50931"/>
    </source>
</evidence>
<dbReference type="GO" id="GO:0003700">
    <property type="term" value="F:DNA-binding transcription factor activity"/>
    <property type="evidence" value="ECO:0007669"/>
    <property type="project" value="InterPro"/>
</dbReference>
<feature type="domain" description="HTH lysR-type" evidence="5">
    <location>
        <begin position="1"/>
        <end position="58"/>
    </location>
</feature>
<dbReference type="PANTHER" id="PTHR30346:SF0">
    <property type="entry name" value="HCA OPERON TRANSCRIPTIONAL ACTIVATOR HCAR"/>
    <property type="match status" value="1"/>
</dbReference>
<proteinExistence type="inferred from homology"/>
<keyword evidence="3" id="KW-0238">DNA-binding</keyword>